<evidence type="ECO:0000256" key="11">
    <source>
        <dbReference type="RuleBase" id="RU361277"/>
    </source>
</evidence>
<name>A0ABR0DZ49_ZASCE</name>
<keyword evidence="4 11" id="KW-0862">Zinc</keyword>
<organism evidence="13 14">
    <name type="scientific">Zasmidium cellare</name>
    <name type="common">Wine cellar mold</name>
    <name type="synonym">Racodium cellare</name>
    <dbReference type="NCBI Taxonomy" id="395010"/>
    <lineage>
        <taxon>Eukaryota</taxon>
        <taxon>Fungi</taxon>
        <taxon>Dikarya</taxon>
        <taxon>Ascomycota</taxon>
        <taxon>Pezizomycotina</taxon>
        <taxon>Dothideomycetes</taxon>
        <taxon>Dothideomycetidae</taxon>
        <taxon>Mycosphaerellales</taxon>
        <taxon>Mycosphaerellaceae</taxon>
        <taxon>Zasmidium</taxon>
    </lineage>
</organism>
<keyword evidence="3 11" id="KW-0479">Metal-binding</keyword>
<keyword evidence="5" id="KW-0560">Oxidoreductase</keyword>
<evidence type="ECO:0000256" key="6">
    <source>
        <dbReference type="ARBA" id="ARBA00023027"/>
    </source>
</evidence>
<evidence type="ECO:0000256" key="5">
    <source>
        <dbReference type="ARBA" id="ARBA00023002"/>
    </source>
</evidence>
<dbReference type="PANTHER" id="PTHR43161">
    <property type="entry name" value="SORBITOL DEHYDROGENASE"/>
    <property type="match status" value="1"/>
</dbReference>
<dbReference type="InterPro" id="IPR011032">
    <property type="entry name" value="GroES-like_sf"/>
</dbReference>
<evidence type="ECO:0000256" key="7">
    <source>
        <dbReference type="ARBA" id="ARBA00024843"/>
    </source>
</evidence>
<evidence type="ECO:0000256" key="4">
    <source>
        <dbReference type="ARBA" id="ARBA00022833"/>
    </source>
</evidence>
<dbReference type="EMBL" id="JAXOVC010000014">
    <property type="protein sequence ID" value="KAK4494437.1"/>
    <property type="molecule type" value="Genomic_DNA"/>
</dbReference>
<evidence type="ECO:0000259" key="12">
    <source>
        <dbReference type="SMART" id="SM00829"/>
    </source>
</evidence>
<comment type="pathway">
    <text evidence="8">Carbohydrate degradation; L-arabinose degradation via L-arabinitol; D-xylulose 5-phosphate from L-arabinose (fungal route): step 4/5.</text>
</comment>
<accession>A0ABR0DZ49</accession>
<dbReference type="InterPro" id="IPR036291">
    <property type="entry name" value="NAD(P)-bd_dom_sf"/>
</dbReference>
<dbReference type="Proteomes" id="UP001305779">
    <property type="component" value="Unassembled WGS sequence"/>
</dbReference>
<dbReference type="InterPro" id="IPR045306">
    <property type="entry name" value="SDH-like"/>
</dbReference>
<keyword evidence="14" id="KW-1185">Reference proteome</keyword>
<evidence type="ECO:0000313" key="13">
    <source>
        <dbReference type="EMBL" id="KAK4494437.1"/>
    </source>
</evidence>
<dbReference type="SMART" id="SM00829">
    <property type="entry name" value="PKS_ER"/>
    <property type="match status" value="1"/>
</dbReference>
<dbReference type="PANTHER" id="PTHR43161:SF9">
    <property type="entry name" value="SORBITOL DEHYDROGENASE"/>
    <property type="match status" value="1"/>
</dbReference>
<dbReference type="Gene3D" id="3.40.50.720">
    <property type="entry name" value="NAD(P)-binding Rossmann-like Domain"/>
    <property type="match status" value="1"/>
</dbReference>
<dbReference type="Gene3D" id="3.90.180.10">
    <property type="entry name" value="Medium-chain alcohol dehydrogenases, catalytic domain"/>
    <property type="match status" value="1"/>
</dbReference>
<dbReference type="SUPFAM" id="SSF51735">
    <property type="entry name" value="NAD(P)-binding Rossmann-fold domains"/>
    <property type="match status" value="1"/>
</dbReference>
<dbReference type="InterPro" id="IPR020843">
    <property type="entry name" value="ER"/>
</dbReference>
<evidence type="ECO:0000256" key="9">
    <source>
        <dbReference type="ARBA" id="ARBA00026119"/>
    </source>
</evidence>
<comment type="caution">
    <text evidence="13">The sequence shown here is derived from an EMBL/GenBank/DDBJ whole genome shotgun (WGS) entry which is preliminary data.</text>
</comment>
<evidence type="ECO:0000256" key="8">
    <source>
        <dbReference type="ARBA" id="ARBA00025713"/>
    </source>
</evidence>
<dbReference type="InterPro" id="IPR013149">
    <property type="entry name" value="ADH-like_C"/>
</dbReference>
<dbReference type="Pfam" id="PF08240">
    <property type="entry name" value="ADH_N"/>
    <property type="match status" value="1"/>
</dbReference>
<gene>
    <name evidence="13" type="ORF">PRZ48_014735</name>
</gene>
<comment type="cofactor">
    <cofactor evidence="1 11">
        <name>Zn(2+)</name>
        <dbReference type="ChEBI" id="CHEBI:29105"/>
    </cofactor>
</comment>
<reference evidence="13 14" key="1">
    <citation type="journal article" date="2023" name="G3 (Bethesda)">
        <title>A chromosome-level genome assembly of Zasmidium syzygii isolated from banana leaves.</title>
        <authorList>
            <person name="van Westerhoven A.C."/>
            <person name="Mehrabi R."/>
            <person name="Talebi R."/>
            <person name="Steentjes M.B.F."/>
            <person name="Corcolon B."/>
            <person name="Chong P.A."/>
            <person name="Kema G.H.J."/>
            <person name="Seidl M.F."/>
        </authorList>
    </citation>
    <scope>NUCLEOTIDE SEQUENCE [LARGE SCALE GENOMIC DNA]</scope>
    <source>
        <strain evidence="13 14">P124</strain>
    </source>
</reference>
<evidence type="ECO:0000256" key="10">
    <source>
        <dbReference type="ARBA" id="ARBA00030139"/>
    </source>
</evidence>
<evidence type="ECO:0000256" key="1">
    <source>
        <dbReference type="ARBA" id="ARBA00001947"/>
    </source>
</evidence>
<dbReference type="InterPro" id="IPR013154">
    <property type="entry name" value="ADH-like_N"/>
</dbReference>
<feature type="domain" description="Enoyl reductase (ER)" evidence="12">
    <location>
        <begin position="4"/>
        <end position="346"/>
    </location>
</feature>
<protein>
    <recommendedName>
        <fullName evidence="9">D-xylulose reductase</fullName>
        <ecNumber evidence="9">1.1.1.9</ecNumber>
    </recommendedName>
    <alternativeName>
        <fullName evidence="10">Xylitol dehydrogenase A</fullName>
    </alternativeName>
</protein>
<keyword evidence="6" id="KW-0520">NAD</keyword>
<dbReference type="SUPFAM" id="SSF50129">
    <property type="entry name" value="GroES-like"/>
    <property type="match status" value="1"/>
</dbReference>
<comment type="similarity">
    <text evidence="2 11">Belongs to the zinc-containing alcohol dehydrogenase family.</text>
</comment>
<evidence type="ECO:0000256" key="3">
    <source>
        <dbReference type="ARBA" id="ARBA00022723"/>
    </source>
</evidence>
<dbReference type="InterPro" id="IPR002328">
    <property type="entry name" value="ADH_Zn_CS"/>
</dbReference>
<dbReference type="CDD" id="cd05285">
    <property type="entry name" value="sorbitol_DH"/>
    <property type="match status" value="1"/>
</dbReference>
<comment type="function">
    <text evidence="7">Xylitol dehydrogenase which catalyzes the conversion of xylitol to D-xylulose. Xylose is a major component of hemicelluloses such as xylan. Most fungi utilize D-xylose via three enzymatic reactions, xylose reductase (XR), xylitol dehydrogenase (XDH), and xylulokinase, to form xylulose 5-phosphate, which enters pentose phosphate pathway.</text>
</comment>
<evidence type="ECO:0000256" key="2">
    <source>
        <dbReference type="ARBA" id="ARBA00008072"/>
    </source>
</evidence>
<dbReference type="PROSITE" id="PS00059">
    <property type="entry name" value="ADH_ZINC"/>
    <property type="match status" value="1"/>
</dbReference>
<dbReference type="EC" id="1.1.1.9" evidence="9"/>
<evidence type="ECO:0000313" key="14">
    <source>
        <dbReference type="Proteomes" id="UP001305779"/>
    </source>
</evidence>
<sequence>MLFGPQEARFGKRPAPQIEDPYEVIVSISYVGVCGSDHKVSRMQVHLWMHGQRDPDGLPFVMGHEASGIVHTIGDLVTNVKPGDRVAIEPGFPCRRCNLCKSGKYNICPSVQFAAHPPTHGTLVRLFKIPGDFVYRIPDHVSLKEAVLVEPLSVAVHANRIGQTAPGKKILVLGSGTIGLLVAAVAKAFGVDAIYVADINPKKLETSRSLLGRQTFTPSLSSTPEQNDETFKSKADLSRGVDIVLECTGVESSAQTGVHALAPGGIFVQVGMGKEVQALPILAVCEKEIVVKGTFRYASGDYELALGLLASGKVDVKPLISEIVPFEKASEAWELTRRGEGIKNLIEMVPE</sequence>
<dbReference type="Pfam" id="PF00107">
    <property type="entry name" value="ADH_zinc_N"/>
    <property type="match status" value="1"/>
</dbReference>
<proteinExistence type="inferred from homology"/>